<organism evidence="1 2">
    <name type="scientific">Acinetobacter celticus</name>
    <dbReference type="NCBI Taxonomy" id="1891224"/>
    <lineage>
        <taxon>Bacteria</taxon>
        <taxon>Pseudomonadati</taxon>
        <taxon>Pseudomonadota</taxon>
        <taxon>Gammaproteobacteria</taxon>
        <taxon>Moraxellales</taxon>
        <taxon>Moraxellaceae</taxon>
        <taxon>Acinetobacter</taxon>
    </lineage>
</organism>
<evidence type="ECO:0000313" key="2">
    <source>
        <dbReference type="Proteomes" id="UP000186553"/>
    </source>
</evidence>
<reference evidence="1 2" key="1">
    <citation type="submission" date="2016-07" db="EMBL/GenBank/DDBJ databases">
        <title>Acinetobacter sp. ANC 4603.</title>
        <authorList>
            <person name="Radolfova-Krizova L."/>
            <person name="Nemec A."/>
        </authorList>
    </citation>
    <scope>NUCLEOTIDE SEQUENCE [LARGE SCALE GENOMIC DNA]</scope>
    <source>
        <strain evidence="1 2">ANC 4603</strain>
    </source>
</reference>
<name>A0A1C3CU83_9GAMM</name>
<dbReference type="EMBL" id="MBDL01000011">
    <property type="protein sequence ID" value="ODA12325.1"/>
    <property type="molecule type" value="Genomic_DNA"/>
</dbReference>
<evidence type="ECO:0008006" key="3">
    <source>
        <dbReference type="Google" id="ProtNLM"/>
    </source>
</evidence>
<accession>A0A1C3CU83</accession>
<sequence>MKLPYSLLCSIFLGLSLSGCQLISPIFVDYNGVRMDVAKWINSKTLLNMQQKRSLVQLSKAQQEINGFSKLSDSERLAVAKENAVAMHCANLHLSQKKIQQLQLQIFGEDKEQVLKEYQQLAPMIKLDKKSIQCD</sequence>
<proteinExistence type="predicted"/>
<gene>
    <name evidence="1" type="ORF">BBP83_10560</name>
</gene>
<dbReference type="AlphaFoldDB" id="A0A1C3CU83"/>
<dbReference type="Proteomes" id="UP000186553">
    <property type="component" value="Unassembled WGS sequence"/>
</dbReference>
<protein>
    <recommendedName>
        <fullName evidence="3">Lipoprotein</fullName>
    </recommendedName>
</protein>
<keyword evidence="2" id="KW-1185">Reference proteome</keyword>
<dbReference type="PROSITE" id="PS51257">
    <property type="entry name" value="PROKAR_LIPOPROTEIN"/>
    <property type="match status" value="1"/>
</dbReference>
<comment type="caution">
    <text evidence="1">The sequence shown here is derived from an EMBL/GenBank/DDBJ whole genome shotgun (WGS) entry which is preliminary data.</text>
</comment>
<dbReference type="RefSeq" id="WP_068888716.1">
    <property type="nucleotide sequence ID" value="NZ_CBCRUU010000010.1"/>
</dbReference>
<evidence type="ECO:0000313" key="1">
    <source>
        <dbReference type="EMBL" id="ODA12325.1"/>
    </source>
</evidence>